<keyword evidence="1" id="KW-0812">Transmembrane</keyword>
<evidence type="ECO:0000313" key="7">
    <source>
        <dbReference type="Proteomes" id="UP000030184"/>
    </source>
</evidence>
<keyword evidence="7" id="KW-1185">Reference proteome</keyword>
<accession>A0A090VR74</accession>
<dbReference type="SUPFAM" id="SSF49299">
    <property type="entry name" value="PKD domain"/>
    <property type="match status" value="1"/>
</dbReference>
<evidence type="ECO:0000313" key="4">
    <source>
        <dbReference type="EMBL" id="GAL70870.1"/>
    </source>
</evidence>
<evidence type="ECO:0000313" key="5">
    <source>
        <dbReference type="EMBL" id="GAL89777.1"/>
    </source>
</evidence>
<dbReference type="Gene3D" id="2.60.40.10">
    <property type="entry name" value="Immunoglobulins"/>
    <property type="match status" value="1"/>
</dbReference>
<dbReference type="InterPro" id="IPR013783">
    <property type="entry name" value="Ig-like_fold"/>
</dbReference>
<dbReference type="Proteomes" id="UP000030184">
    <property type="component" value="Unassembled WGS sequence"/>
</dbReference>
<dbReference type="PROSITE" id="PS50093">
    <property type="entry name" value="PKD"/>
    <property type="match status" value="1"/>
</dbReference>
<gene>
    <name evidence="3" type="ORF">JCM19301_1843</name>
    <name evidence="4" type="ORF">JCM19302_2033</name>
    <name evidence="5" type="ORF">JCM19538_3254</name>
</gene>
<sequence length="377" mass="44024">MEKRITESKKIFINNVPLMYRFVLVVICYFVVFTTYGYQNKDTIYPIFQFPKHKIPRIDGDFSDWNLVPDNYIIGLDQMKESINDIGFNLDATNLDIKVKVGWVKDLNRLYFYVEIFDDFWEFKQLDIKQDILELVVDADVSGGNFNKKWNANKEIIPVEELHFKGHGAHAQNYHIFIPAINKDWAMVWGNTPWIKNFPYANAAYTHNLKQGKAGLLKMEFWITPFDYAAIEGVHRSAVSTLKENEIIAMSWSVLDYDDDNKERKDFINLAHTVKMIHNGDFMNAFRLMPLAEALQPELKADWSFVELDRDRRVFAFKDKSVGIIEKWSWNFGDGTVSEEQHPIHQYKTAGEWTVVLTIENKTGTSIHSKVWDVVTK</sequence>
<keyword evidence="1" id="KW-1133">Transmembrane helix</keyword>
<dbReference type="Proteomes" id="UP000029646">
    <property type="component" value="Unassembled WGS sequence"/>
</dbReference>
<keyword evidence="1" id="KW-0472">Membrane</keyword>
<evidence type="ECO:0000313" key="3">
    <source>
        <dbReference type="EMBL" id="GAL67231.1"/>
    </source>
</evidence>
<dbReference type="RefSeq" id="WP_200885354.1">
    <property type="nucleotide sequence ID" value="NZ_BBNR01000008.1"/>
</dbReference>
<dbReference type="eggNOG" id="COG3291">
    <property type="taxonomic scope" value="Bacteria"/>
</dbReference>
<feature type="transmembrane region" description="Helical" evidence="1">
    <location>
        <begin position="20"/>
        <end position="38"/>
    </location>
</feature>
<name>A0A090VR74_9FLAO</name>
<feature type="domain" description="PKD" evidence="2">
    <location>
        <begin position="317"/>
        <end position="371"/>
    </location>
</feature>
<protein>
    <recommendedName>
        <fullName evidence="2">PKD domain-containing protein</fullName>
    </recommendedName>
</protein>
<comment type="caution">
    <text evidence="3">The sequence shown here is derived from an EMBL/GenBank/DDBJ whole genome shotgun (WGS) entry which is preliminary data.</text>
</comment>
<dbReference type="InterPro" id="IPR035986">
    <property type="entry name" value="PKD_dom_sf"/>
</dbReference>
<dbReference type="Pfam" id="PF18911">
    <property type="entry name" value="PKD_4"/>
    <property type="match status" value="1"/>
</dbReference>
<reference evidence="7" key="1">
    <citation type="journal article" date="2014" name="Genome Announc.">
        <title>Draft Genome Sequence of Marine Flavobacterium Jejuia pallidilutea Strain 11shimoA1 and Pigmentation Mutants.</title>
        <authorList>
            <person name="Takatani N."/>
            <person name="Nakanishi M."/>
            <person name="Meirelles P."/>
            <person name="Mino S."/>
            <person name="Suda W."/>
            <person name="Oshima K."/>
            <person name="Hattori M."/>
            <person name="Ohkuma M."/>
            <person name="Hosokawa M."/>
            <person name="Miyashita K."/>
            <person name="Thompson F.L."/>
            <person name="Niwa A."/>
            <person name="Sawabe T."/>
            <person name="Sawabe T."/>
        </authorList>
    </citation>
    <scope>NUCLEOTIDE SEQUENCE [LARGE SCALE GENOMIC DNA]</scope>
    <source>
        <strain evidence="7">JCM 19538</strain>
    </source>
</reference>
<evidence type="ECO:0000259" key="2">
    <source>
        <dbReference type="PROSITE" id="PS50093"/>
    </source>
</evidence>
<dbReference type="CDD" id="cd00146">
    <property type="entry name" value="PKD"/>
    <property type="match status" value="1"/>
</dbReference>
<dbReference type="EMBL" id="BBNS01000008">
    <property type="protein sequence ID" value="GAL70870.1"/>
    <property type="molecule type" value="Genomic_DNA"/>
</dbReference>
<evidence type="ECO:0000256" key="1">
    <source>
        <dbReference type="SAM" id="Phobius"/>
    </source>
</evidence>
<dbReference type="InterPro" id="IPR000601">
    <property type="entry name" value="PKD_dom"/>
</dbReference>
<dbReference type="EMBL" id="BBNY01000053">
    <property type="protein sequence ID" value="GAL89777.1"/>
    <property type="molecule type" value="Genomic_DNA"/>
</dbReference>
<proteinExistence type="predicted"/>
<dbReference type="Proteomes" id="UP000029641">
    <property type="component" value="Unassembled WGS sequence"/>
</dbReference>
<dbReference type="STRING" id="504487.JCM19538_3254"/>
<dbReference type="EMBL" id="BBNR01000008">
    <property type="protein sequence ID" value="GAL67231.1"/>
    <property type="molecule type" value="Genomic_DNA"/>
</dbReference>
<dbReference type="AlphaFoldDB" id="A0A090VR74"/>
<organism evidence="3 6">
    <name type="scientific">Jejuia pallidilutea</name>
    <dbReference type="NCBI Taxonomy" id="504487"/>
    <lineage>
        <taxon>Bacteria</taxon>
        <taxon>Pseudomonadati</taxon>
        <taxon>Bacteroidota</taxon>
        <taxon>Flavobacteriia</taxon>
        <taxon>Flavobacteriales</taxon>
        <taxon>Flavobacteriaceae</taxon>
        <taxon>Jejuia</taxon>
    </lineage>
</organism>
<evidence type="ECO:0000313" key="6">
    <source>
        <dbReference type="Proteomes" id="UP000029641"/>
    </source>
</evidence>
<dbReference type="Gene3D" id="2.60.40.1190">
    <property type="match status" value="1"/>
</dbReference>